<evidence type="ECO:0000259" key="2">
    <source>
        <dbReference type="PROSITE" id="PS50835"/>
    </source>
</evidence>
<dbReference type="GO" id="GO:0045202">
    <property type="term" value="C:synapse"/>
    <property type="evidence" value="ECO:0007669"/>
    <property type="project" value="TreeGrafter"/>
</dbReference>
<dbReference type="AlphaFoldDB" id="A0A3Q3VRW7"/>
<feature type="chain" id="PRO_5018694143" description="Ig-like domain-containing protein" evidence="1">
    <location>
        <begin position="23"/>
        <end position="151"/>
    </location>
</feature>
<dbReference type="PANTHER" id="PTHR22804">
    <property type="entry name" value="AGGRECAN/VERSICAN PROTEOGLYCAN"/>
    <property type="match status" value="1"/>
</dbReference>
<reference evidence="3" key="2">
    <citation type="submission" date="2025-09" db="UniProtKB">
        <authorList>
            <consortium name="Ensembl"/>
        </authorList>
    </citation>
    <scope>IDENTIFICATION</scope>
</reference>
<evidence type="ECO:0000313" key="3">
    <source>
        <dbReference type="Ensembl" id="ENSMMOP00000001257.1"/>
    </source>
</evidence>
<name>A0A3Q3VRW7_MOLML</name>
<dbReference type="Proteomes" id="UP000261620">
    <property type="component" value="Unplaced"/>
</dbReference>
<dbReference type="GO" id="GO:0007417">
    <property type="term" value="P:central nervous system development"/>
    <property type="evidence" value="ECO:0007669"/>
    <property type="project" value="TreeGrafter"/>
</dbReference>
<reference evidence="3" key="1">
    <citation type="submission" date="2025-08" db="UniProtKB">
        <authorList>
            <consortium name="Ensembl"/>
        </authorList>
    </citation>
    <scope>IDENTIFICATION</scope>
</reference>
<dbReference type="GO" id="GO:0001501">
    <property type="term" value="P:skeletal system development"/>
    <property type="evidence" value="ECO:0007669"/>
    <property type="project" value="TreeGrafter"/>
</dbReference>
<dbReference type="SUPFAM" id="SSF48726">
    <property type="entry name" value="Immunoglobulin"/>
    <property type="match status" value="1"/>
</dbReference>
<dbReference type="PANTHER" id="PTHR22804:SF11">
    <property type="entry name" value="HYALURONAN AND PROTEOGLYCAN LINK PROTEIN 4"/>
    <property type="match status" value="1"/>
</dbReference>
<feature type="domain" description="Ig-like" evidence="2">
    <location>
        <begin position="23"/>
        <end position="112"/>
    </location>
</feature>
<feature type="signal peptide" evidence="1">
    <location>
        <begin position="1"/>
        <end position="22"/>
    </location>
</feature>
<dbReference type="Gene3D" id="2.60.40.10">
    <property type="entry name" value="Immunoglobulins"/>
    <property type="match status" value="1"/>
</dbReference>
<dbReference type="InterPro" id="IPR050691">
    <property type="entry name" value="Hyaluronan_bind_Proteoglycan"/>
</dbReference>
<dbReference type="GO" id="GO:0005615">
    <property type="term" value="C:extracellular space"/>
    <property type="evidence" value="ECO:0007669"/>
    <property type="project" value="TreeGrafter"/>
</dbReference>
<dbReference type="GO" id="GO:0010001">
    <property type="term" value="P:glial cell differentiation"/>
    <property type="evidence" value="ECO:0007669"/>
    <property type="project" value="TreeGrafter"/>
</dbReference>
<dbReference type="Ensembl" id="ENSMMOT00000001285.1">
    <property type="protein sequence ID" value="ENSMMOP00000001257.1"/>
    <property type="gene ID" value="ENSMMOG00000001066.1"/>
</dbReference>
<dbReference type="InterPro" id="IPR013106">
    <property type="entry name" value="Ig_V-set"/>
</dbReference>
<dbReference type="Pfam" id="PF07686">
    <property type="entry name" value="V-set"/>
    <property type="match status" value="1"/>
</dbReference>
<proteinExistence type="predicted"/>
<dbReference type="PROSITE" id="PS50835">
    <property type="entry name" value="IG_LIKE"/>
    <property type="match status" value="1"/>
</dbReference>
<dbReference type="InterPro" id="IPR013783">
    <property type="entry name" value="Ig-like_fold"/>
</dbReference>
<dbReference type="InterPro" id="IPR036179">
    <property type="entry name" value="Ig-like_dom_sf"/>
</dbReference>
<keyword evidence="1" id="KW-0732">Signal</keyword>
<dbReference type="GO" id="GO:0072534">
    <property type="term" value="C:perineuronal net"/>
    <property type="evidence" value="ECO:0007669"/>
    <property type="project" value="TreeGrafter"/>
</dbReference>
<organism evidence="3 4">
    <name type="scientific">Mola mola</name>
    <name type="common">Ocean sunfish</name>
    <name type="synonym">Tetraodon mola</name>
    <dbReference type="NCBI Taxonomy" id="94237"/>
    <lineage>
        <taxon>Eukaryota</taxon>
        <taxon>Metazoa</taxon>
        <taxon>Chordata</taxon>
        <taxon>Craniata</taxon>
        <taxon>Vertebrata</taxon>
        <taxon>Euteleostomi</taxon>
        <taxon>Actinopterygii</taxon>
        <taxon>Neopterygii</taxon>
        <taxon>Teleostei</taxon>
        <taxon>Neoteleostei</taxon>
        <taxon>Acanthomorphata</taxon>
        <taxon>Eupercaria</taxon>
        <taxon>Tetraodontiformes</taxon>
        <taxon>Molidae</taxon>
        <taxon>Mola</taxon>
    </lineage>
</organism>
<evidence type="ECO:0000256" key="1">
    <source>
        <dbReference type="SAM" id="SignalP"/>
    </source>
</evidence>
<evidence type="ECO:0000313" key="4">
    <source>
        <dbReference type="Proteomes" id="UP000261620"/>
    </source>
</evidence>
<dbReference type="InterPro" id="IPR007110">
    <property type="entry name" value="Ig-like_dom"/>
</dbReference>
<sequence>AQLTKLLAKLLFFLGWHWGSDSGKAVTHRDSSITLPCRFHQEPENDDPARIRIKWTKVTDVLQFQDVFVALGRRQRVFGPYRGRVFLEQAGPADASVIIQNVTLEDYGRYECEEVKMQLLVEAPTFQKLYELLLQCFSGRQFSTLQPRAQQ</sequence>
<protein>
    <recommendedName>
        <fullName evidence="2">Ig-like domain-containing protein</fullName>
    </recommendedName>
</protein>
<dbReference type="GO" id="GO:0002052">
    <property type="term" value="P:positive regulation of neuroblast proliferation"/>
    <property type="evidence" value="ECO:0007669"/>
    <property type="project" value="TreeGrafter"/>
</dbReference>
<keyword evidence="4" id="KW-1185">Reference proteome</keyword>
<accession>A0A3Q3VRW7</accession>